<name>A0ABD2HX28_HETSC</name>
<feature type="compositionally biased region" description="Basic and acidic residues" evidence="1">
    <location>
        <begin position="57"/>
        <end position="94"/>
    </location>
</feature>
<feature type="region of interest" description="Disordered" evidence="1">
    <location>
        <begin position="304"/>
        <end position="364"/>
    </location>
</feature>
<keyword evidence="3" id="KW-1185">Reference proteome</keyword>
<gene>
    <name evidence="2" type="ORF">niasHS_018170</name>
</gene>
<dbReference type="Proteomes" id="UP001620645">
    <property type="component" value="Unassembled WGS sequence"/>
</dbReference>
<reference evidence="2 3" key="1">
    <citation type="submission" date="2024-10" db="EMBL/GenBank/DDBJ databases">
        <authorList>
            <person name="Kim D."/>
        </authorList>
    </citation>
    <scope>NUCLEOTIDE SEQUENCE [LARGE SCALE GENOMIC DNA]</scope>
    <source>
        <strain evidence="2">Taebaek</strain>
    </source>
</reference>
<dbReference type="EMBL" id="JBICCN010000429">
    <property type="protein sequence ID" value="KAL3069445.1"/>
    <property type="molecule type" value="Genomic_DNA"/>
</dbReference>
<sequence>MMEKELFNQSKDIAIAEVTTQTLRKFFFKSSKKEFSVDDYAALIALKEKLIITTTEEEKQNAKVENAQEKGQNAKEKKGQNAKEKKGHSDKENKGQSAKIENAKEKKRQSAKVENAKNELQQQLIADIEHVEKIWHRSNVKIEDPTIEHSVNSEQALVLVDANLGGTTECEQLLEEFGESANRALKNAKAEKLVQTFLDRINVQEMVDKLGNNDEESWKKQLSPIGDQMSIIGQLMGYLSQLQTVDGIPSNAGIKCISKQVFNRMAQHLGIEWHQVKTYNGVSNWRLAMRGFSALNVFLKGHNKRGGGAVSAEADDTRTETLEKKKRKQKAQQPQQHTETEQCRKKRPSSATTTVALLAERGAG</sequence>
<protein>
    <submittedName>
        <fullName evidence="2">Uncharacterized protein</fullName>
    </submittedName>
</protein>
<evidence type="ECO:0000256" key="1">
    <source>
        <dbReference type="SAM" id="MobiDB-lite"/>
    </source>
</evidence>
<evidence type="ECO:0000313" key="2">
    <source>
        <dbReference type="EMBL" id="KAL3069445.1"/>
    </source>
</evidence>
<evidence type="ECO:0000313" key="3">
    <source>
        <dbReference type="Proteomes" id="UP001620645"/>
    </source>
</evidence>
<dbReference type="AlphaFoldDB" id="A0ABD2HX28"/>
<comment type="caution">
    <text evidence="2">The sequence shown here is derived from an EMBL/GenBank/DDBJ whole genome shotgun (WGS) entry which is preliminary data.</text>
</comment>
<accession>A0ABD2HX28</accession>
<organism evidence="2 3">
    <name type="scientific">Heterodera schachtii</name>
    <name type="common">Sugarbeet cyst nematode worm</name>
    <name type="synonym">Tylenchus schachtii</name>
    <dbReference type="NCBI Taxonomy" id="97005"/>
    <lineage>
        <taxon>Eukaryota</taxon>
        <taxon>Metazoa</taxon>
        <taxon>Ecdysozoa</taxon>
        <taxon>Nematoda</taxon>
        <taxon>Chromadorea</taxon>
        <taxon>Rhabditida</taxon>
        <taxon>Tylenchina</taxon>
        <taxon>Tylenchomorpha</taxon>
        <taxon>Tylenchoidea</taxon>
        <taxon>Heteroderidae</taxon>
        <taxon>Heteroderinae</taxon>
        <taxon>Heterodera</taxon>
    </lineage>
</organism>
<proteinExistence type="predicted"/>
<feature type="region of interest" description="Disordered" evidence="1">
    <location>
        <begin position="57"/>
        <end position="115"/>
    </location>
</feature>